<evidence type="ECO:0008006" key="3">
    <source>
        <dbReference type="Google" id="ProtNLM"/>
    </source>
</evidence>
<protein>
    <recommendedName>
        <fullName evidence="3">DUF1657 domain-containing protein</fullName>
    </recommendedName>
</protein>
<name>A0ABR5MFI0_9BACI</name>
<evidence type="ECO:0000313" key="2">
    <source>
        <dbReference type="Proteomes" id="UP000037854"/>
    </source>
</evidence>
<organism evidence="1 2">
    <name type="scientific">Oceanobacillus caeni</name>
    <dbReference type="NCBI Taxonomy" id="405946"/>
    <lineage>
        <taxon>Bacteria</taxon>
        <taxon>Bacillati</taxon>
        <taxon>Bacillota</taxon>
        <taxon>Bacilli</taxon>
        <taxon>Bacillales</taxon>
        <taxon>Bacillaceae</taxon>
        <taxon>Oceanobacillus</taxon>
    </lineage>
</organism>
<reference evidence="1 2" key="1">
    <citation type="submission" date="2015-07" db="EMBL/GenBank/DDBJ databases">
        <title>High-quality draft genome sequence of Oceanobacillus caeni HM6, a bacillus isolated from a human feces.</title>
        <authorList>
            <person name="Kumar J."/>
            <person name="Verma M.K."/>
            <person name="Pandey R."/>
            <person name="Bhambi M."/>
            <person name="Chauhan N."/>
        </authorList>
    </citation>
    <scope>NUCLEOTIDE SEQUENCE [LARGE SCALE GENOMIC DNA]</scope>
    <source>
        <strain evidence="1 2">HM6</strain>
    </source>
</reference>
<accession>A0ABR5MFI0</accession>
<comment type="caution">
    <text evidence="1">The sequence shown here is derived from an EMBL/GenBank/DDBJ whole genome shotgun (WGS) entry which is preliminary data.</text>
</comment>
<dbReference type="Pfam" id="PF07870">
    <property type="entry name" value="DUF1657"/>
    <property type="match status" value="1"/>
</dbReference>
<proteinExistence type="predicted"/>
<dbReference type="InterPro" id="IPR012452">
    <property type="entry name" value="DUF1657"/>
</dbReference>
<dbReference type="EMBL" id="LGTK01000121">
    <property type="protein sequence ID" value="KPH69272.1"/>
    <property type="molecule type" value="Genomic_DNA"/>
</dbReference>
<keyword evidence="2" id="KW-1185">Reference proteome</keyword>
<dbReference type="RefSeq" id="WP_060669346.1">
    <property type="nucleotide sequence ID" value="NZ_JARTGE010000116.1"/>
</dbReference>
<dbReference type="Proteomes" id="UP000037854">
    <property type="component" value="Unassembled WGS sequence"/>
</dbReference>
<evidence type="ECO:0000313" key="1">
    <source>
        <dbReference type="EMBL" id="KPH69272.1"/>
    </source>
</evidence>
<gene>
    <name evidence="1" type="ORF">AFL42_17295</name>
</gene>
<sequence length="67" mass="7521">MTVGSELKGCYASVKNIEATLQILANKAQDVDSQQAFNEAQQIISEVKESLNQQVIHLTREEPQYNK</sequence>